<dbReference type="Proteomes" id="UP000197468">
    <property type="component" value="Unassembled WGS sequence"/>
</dbReference>
<accession>A0A246JM72</accession>
<name>A0A246JM72_9BURK</name>
<evidence type="ECO:0000313" key="1">
    <source>
        <dbReference type="EMBL" id="OWQ93721.1"/>
    </source>
</evidence>
<reference evidence="1 2" key="1">
    <citation type="journal article" date="2008" name="Int. J. Syst. Evol. Microbiol.">
        <title>Description of Roseateles aquatilis sp. nov. and Roseateles terrae sp. nov., in the class Betaproteobacteria, and emended description of the genus Roseateles.</title>
        <authorList>
            <person name="Gomila M."/>
            <person name="Bowien B."/>
            <person name="Falsen E."/>
            <person name="Moore E.R."/>
            <person name="Lalucat J."/>
        </authorList>
    </citation>
    <scope>NUCLEOTIDE SEQUENCE [LARGE SCALE GENOMIC DNA]</scope>
    <source>
        <strain evidence="1 2">CCUG 48205</strain>
    </source>
</reference>
<organism evidence="1 2">
    <name type="scientific">Roseateles aquatilis</name>
    <dbReference type="NCBI Taxonomy" id="431061"/>
    <lineage>
        <taxon>Bacteria</taxon>
        <taxon>Pseudomonadati</taxon>
        <taxon>Pseudomonadota</taxon>
        <taxon>Betaproteobacteria</taxon>
        <taxon>Burkholderiales</taxon>
        <taxon>Sphaerotilaceae</taxon>
        <taxon>Roseateles</taxon>
    </lineage>
</organism>
<keyword evidence="2" id="KW-1185">Reference proteome</keyword>
<gene>
    <name evidence="1" type="ORF">CDN99_04525</name>
</gene>
<protein>
    <submittedName>
        <fullName evidence="1">Uncharacterized protein</fullName>
    </submittedName>
</protein>
<evidence type="ECO:0000313" key="2">
    <source>
        <dbReference type="Proteomes" id="UP000197468"/>
    </source>
</evidence>
<sequence>MRPECGAVVPVVVPDANVLFGAASRALLIALCQLRHIRLHWSELILDELARALVETGRQRSRETAERNTARMRDAIRDADVSVRQVQARFKDVAPAVKSPKDLHVAACAAAVLWFRGDVSSVVLITRNLKDFRAGALARKRILVTTLDEFLVRLFKAQPLSVADAFHHLRVSFKSRPSVDRLLDSLLGDGLTLTCALLASAADAGDIQL</sequence>
<dbReference type="EMBL" id="NIOF01000001">
    <property type="protein sequence ID" value="OWQ93721.1"/>
    <property type="molecule type" value="Genomic_DNA"/>
</dbReference>
<comment type="caution">
    <text evidence="1">The sequence shown here is derived from an EMBL/GenBank/DDBJ whole genome shotgun (WGS) entry which is preliminary data.</text>
</comment>
<dbReference type="AlphaFoldDB" id="A0A246JM72"/>
<proteinExistence type="predicted"/>